<dbReference type="InterPro" id="IPR043502">
    <property type="entry name" value="DNA/RNA_pol_sf"/>
</dbReference>
<dbReference type="InterPro" id="IPR041577">
    <property type="entry name" value="RT_RNaseH_2"/>
</dbReference>
<feature type="domain" description="Reverse transcriptase/retrotransposon-derived protein RNase H-like" evidence="1">
    <location>
        <begin position="2"/>
        <end position="80"/>
    </location>
</feature>
<evidence type="ECO:0000313" key="3">
    <source>
        <dbReference type="Proteomes" id="UP000472260"/>
    </source>
</evidence>
<sequence length="94" mass="10575">MAFEELKHALCKAPALGMAYHRKSFTLHVNKQKGYMTSVLTQEWGDQNKPVGYYSQQLDTVSQGRGPCLRAVQAVYLALQFATILRRNGNGLKM</sequence>
<dbReference type="Ensembl" id="ENSSANT00000036366.1">
    <property type="protein sequence ID" value="ENSSANP00000034155.1"/>
    <property type="gene ID" value="ENSSANG00000017436.1"/>
</dbReference>
<dbReference type="SUPFAM" id="SSF56672">
    <property type="entry name" value="DNA/RNA polymerases"/>
    <property type="match status" value="1"/>
</dbReference>
<dbReference type="Pfam" id="PF17919">
    <property type="entry name" value="RT_RNaseH_2"/>
    <property type="match status" value="1"/>
</dbReference>
<dbReference type="AlphaFoldDB" id="A0A671MLF8"/>
<dbReference type="Gene3D" id="3.10.20.370">
    <property type="match status" value="1"/>
</dbReference>
<proteinExistence type="predicted"/>
<reference evidence="2" key="1">
    <citation type="submission" date="2025-08" db="UniProtKB">
        <authorList>
            <consortium name="Ensembl"/>
        </authorList>
    </citation>
    <scope>IDENTIFICATION</scope>
</reference>
<organism evidence="2 3">
    <name type="scientific">Sinocyclocheilus anshuiensis</name>
    <dbReference type="NCBI Taxonomy" id="1608454"/>
    <lineage>
        <taxon>Eukaryota</taxon>
        <taxon>Metazoa</taxon>
        <taxon>Chordata</taxon>
        <taxon>Craniata</taxon>
        <taxon>Vertebrata</taxon>
        <taxon>Euteleostomi</taxon>
        <taxon>Actinopterygii</taxon>
        <taxon>Neopterygii</taxon>
        <taxon>Teleostei</taxon>
        <taxon>Ostariophysi</taxon>
        <taxon>Cypriniformes</taxon>
        <taxon>Cyprinidae</taxon>
        <taxon>Cyprininae</taxon>
        <taxon>Sinocyclocheilus</taxon>
    </lineage>
</organism>
<dbReference type="Proteomes" id="UP000472260">
    <property type="component" value="Unassembled WGS sequence"/>
</dbReference>
<reference evidence="2" key="2">
    <citation type="submission" date="2025-09" db="UniProtKB">
        <authorList>
            <consortium name="Ensembl"/>
        </authorList>
    </citation>
    <scope>IDENTIFICATION</scope>
</reference>
<accession>A0A671MLF8</accession>
<name>A0A671MLF8_9TELE</name>
<protein>
    <recommendedName>
        <fullName evidence="1">Reverse transcriptase/retrotransposon-derived protein RNase H-like domain-containing protein</fullName>
    </recommendedName>
</protein>
<keyword evidence="3" id="KW-1185">Reference proteome</keyword>
<evidence type="ECO:0000259" key="1">
    <source>
        <dbReference type="Pfam" id="PF17919"/>
    </source>
</evidence>
<evidence type="ECO:0000313" key="2">
    <source>
        <dbReference type="Ensembl" id="ENSSANP00000034155.1"/>
    </source>
</evidence>